<evidence type="ECO:0000313" key="2">
    <source>
        <dbReference type="EMBL" id="GBP16200.1"/>
    </source>
</evidence>
<dbReference type="Proteomes" id="UP000299102">
    <property type="component" value="Unassembled WGS sequence"/>
</dbReference>
<proteinExistence type="predicted"/>
<accession>A0A4C1TQE5</accession>
<keyword evidence="3" id="KW-1185">Reference proteome</keyword>
<evidence type="ECO:0000256" key="1">
    <source>
        <dbReference type="SAM" id="Phobius"/>
    </source>
</evidence>
<keyword evidence="1" id="KW-0472">Membrane</keyword>
<feature type="transmembrane region" description="Helical" evidence="1">
    <location>
        <begin position="107"/>
        <end position="124"/>
    </location>
</feature>
<keyword evidence="1" id="KW-1133">Transmembrane helix</keyword>
<comment type="caution">
    <text evidence="2">The sequence shown here is derived from an EMBL/GenBank/DDBJ whole genome shotgun (WGS) entry which is preliminary data.</text>
</comment>
<dbReference type="AlphaFoldDB" id="A0A4C1TQE5"/>
<reference evidence="2 3" key="1">
    <citation type="journal article" date="2019" name="Commun. Biol.">
        <title>The bagworm genome reveals a unique fibroin gene that provides high tensile strength.</title>
        <authorList>
            <person name="Kono N."/>
            <person name="Nakamura H."/>
            <person name="Ohtoshi R."/>
            <person name="Tomita M."/>
            <person name="Numata K."/>
            <person name="Arakawa K."/>
        </authorList>
    </citation>
    <scope>NUCLEOTIDE SEQUENCE [LARGE SCALE GENOMIC DNA]</scope>
</reference>
<organism evidence="2 3">
    <name type="scientific">Eumeta variegata</name>
    <name type="common">Bagworm moth</name>
    <name type="synonym">Eumeta japonica</name>
    <dbReference type="NCBI Taxonomy" id="151549"/>
    <lineage>
        <taxon>Eukaryota</taxon>
        <taxon>Metazoa</taxon>
        <taxon>Ecdysozoa</taxon>
        <taxon>Arthropoda</taxon>
        <taxon>Hexapoda</taxon>
        <taxon>Insecta</taxon>
        <taxon>Pterygota</taxon>
        <taxon>Neoptera</taxon>
        <taxon>Endopterygota</taxon>
        <taxon>Lepidoptera</taxon>
        <taxon>Glossata</taxon>
        <taxon>Ditrysia</taxon>
        <taxon>Tineoidea</taxon>
        <taxon>Psychidae</taxon>
        <taxon>Oiketicinae</taxon>
        <taxon>Eumeta</taxon>
    </lineage>
</organism>
<name>A0A4C1TQE5_EUMVA</name>
<gene>
    <name evidence="2" type="ORF">EVAR_9912_1</name>
</gene>
<evidence type="ECO:0000313" key="3">
    <source>
        <dbReference type="Proteomes" id="UP000299102"/>
    </source>
</evidence>
<sequence length="131" mass="14525">MRIESETGTEIENGTGFENECGNGIRSKCVAGIGMTSEIGLEMDIDRYKRKTNSFYARADGGGGHQLCYELPDRVSRPGRLIVAGAISGDERRKPLPSAGQSLCFKLYPIMIILLNFLSLRLRLNRTIKIE</sequence>
<keyword evidence="1" id="KW-0812">Transmembrane</keyword>
<protein>
    <submittedName>
        <fullName evidence="2">Uncharacterized protein</fullName>
    </submittedName>
</protein>
<dbReference type="EMBL" id="BGZK01000077">
    <property type="protein sequence ID" value="GBP16200.1"/>
    <property type="molecule type" value="Genomic_DNA"/>
</dbReference>